<feature type="transmembrane region" description="Helical" evidence="4">
    <location>
        <begin position="400"/>
        <end position="419"/>
    </location>
</feature>
<dbReference type="GO" id="GO:0052816">
    <property type="term" value="F:long-chain fatty acyl-CoA hydrolase activity"/>
    <property type="evidence" value="ECO:0007669"/>
    <property type="project" value="TreeGrafter"/>
</dbReference>
<dbReference type="GO" id="GO:0009062">
    <property type="term" value="P:fatty acid catabolic process"/>
    <property type="evidence" value="ECO:0007669"/>
    <property type="project" value="TreeGrafter"/>
</dbReference>
<dbReference type="GO" id="GO:0005829">
    <property type="term" value="C:cytosol"/>
    <property type="evidence" value="ECO:0007669"/>
    <property type="project" value="TreeGrafter"/>
</dbReference>
<gene>
    <name evidence="6" type="ORF">HMPREF1866_01334</name>
</gene>
<organism evidence="6 7">
    <name type="scientific">Lachnoanaerobaculum saburreum</name>
    <dbReference type="NCBI Taxonomy" id="467210"/>
    <lineage>
        <taxon>Bacteria</taxon>
        <taxon>Bacillati</taxon>
        <taxon>Bacillota</taxon>
        <taxon>Clostridia</taxon>
        <taxon>Lachnospirales</taxon>
        <taxon>Lachnospiraceae</taxon>
        <taxon>Lachnoanaerobaculum</taxon>
    </lineage>
</organism>
<keyword evidence="2 3" id="KW-0378">Hydrolase</keyword>
<reference evidence="7" key="1">
    <citation type="submission" date="2016-01" db="EMBL/GenBank/DDBJ databases">
        <authorList>
            <person name="Mitreva M."/>
            <person name="Pepin K.H."/>
            <person name="Mihindukulasuriya K.A."/>
            <person name="Fulton R."/>
            <person name="Fronick C."/>
            <person name="O'Laughlin M."/>
            <person name="Miner T."/>
            <person name="Herter B."/>
            <person name="Rosa B.A."/>
            <person name="Cordes M."/>
            <person name="Tomlinson C."/>
            <person name="Wollam A."/>
            <person name="Palsikar V.B."/>
            <person name="Mardis E.R."/>
            <person name="Wilson R.K."/>
        </authorList>
    </citation>
    <scope>NUCLEOTIDE SEQUENCE [LARGE SCALE GENOMIC DNA]</scope>
    <source>
        <strain evidence="7">DNF00896</strain>
    </source>
</reference>
<name>A0A133ZQ73_9FIRM</name>
<protein>
    <recommendedName>
        <fullName evidence="5">HotDog ACOT-type domain-containing protein</fullName>
    </recommendedName>
</protein>
<comment type="similarity">
    <text evidence="1">Belongs to the acyl coenzyme A hydrolase family.</text>
</comment>
<dbReference type="Proteomes" id="UP000070394">
    <property type="component" value="Unassembled WGS sequence"/>
</dbReference>
<feature type="transmembrane region" description="Helical" evidence="4">
    <location>
        <begin position="194"/>
        <end position="213"/>
    </location>
</feature>
<feature type="domain" description="HotDog ACOT-type" evidence="5">
    <location>
        <begin position="460"/>
        <end position="572"/>
    </location>
</feature>
<feature type="transmembrane region" description="Helical" evidence="4">
    <location>
        <begin position="281"/>
        <end position="301"/>
    </location>
</feature>
<dbReference type="Pfam" id="PF07613">
    <property type="entry name" value="DUF1576"/>
    <property type="match status" value="2"/>
</dbReference>
<feature type="transmembrane region" description="Helical" evidence="4">
    <location>
        <begin position="99"/>
        <end position="124"/>
    </location>
</feature>
<dbReference type="SUPFAM" id="SSF54637">
    <property type="entry name" value="Thioesterase/thiol ester dehydrase-isomerase"/>
    <property type="match status" value="1"/>
</dbReference>
<evidence type="ECO:0000256" key="1">
    <source>
        <dbReference type="ARBA" id="ARBA00010458"/>
    </source>
</evidence>
<dbReference type="OrthoDB" id="9776502at2"/>
<dbReference type="Pfam" id="PF03061">
    <property type="entry name" value="4HBT"/>
    <property type="match status" value="1"/>
</dbReference>
<feature type="transmembrane region" description="Helical" evidence="4">
    <location>
        <begin position="329"/>
        <end position="346"/>
    </location>
</feature>
<feature type="transmembrane region" description="Helical" evidence="4">
    <location>
        <begin position="162"/>
        <end position="182"/>
    </location>
</feature>
<dbReference type="GO" id="GO:0006637">
    <property type="term" value="P:acyl-CoA metabolic process"/>
    <property type="evidence" value="ECO:0007669"/>
    <property type="project" value="TreeGrafter"/>
</dbReference>
<keyword evidence="4" id="KW-0812">Transmembrane</keyword>
<evidence type="ECO:0000313" key="7">
    <source>
        <dbReference type="Proteomes" id="UP000070394"/>
    </source>
</evidence>
<evidence type="ECO:0000313" key="6">
    <source>
        <dbReference type="EMBL" id="KXB57572.1"/>
    </source>
</evidence>
<dbReference type="PANTHER" id="PTHR11049">
    <property type="entry name" value="ACYL COENZYME A THIOESTER HYDROLASE"/>
    <property type="match status" value="1"/>
</dbReference>
<feature type="transmembrane region" description="Helical" evidence="4">
    <location>
        <begin position="60"/>
        <end position="87"/>
    </location>
</feature>
<keyword evidence="4" id="KW-0472">Membrane</keyword>
<keyword evidence="4" id="KW-1133">Transmembrane helix</keyword>
<evidence type="ECO:0000259" key="5">
    <source>
        <dbReference type="PROSITE" id="PS51770"/>
    </source>
</evidence>
<keyword evidence="7" id="KW-1185">Reference proteome</keyword>
<dbReference type="PROSITE" id="PS51770">
    <property type="entry name" value="HOTDOG_ACOT"/>
    <property type="match status" value="1"/>
</dbReference>
<feature type="transmembrane region" description="Helical" evidence="4">
    <location>
        <begin position="20"/>
        <end position="39"/>
    </location>
</feature>
<dbReference type="CDD" id="cd03442">
    <property type="entry name" value="BFIT_BACH"/>
    <property type="match status" value="1"/>
</dbReference>
<proteinExistence type="inferred from homology"/>
<dbReference type="InterPro" id="IPR029069">
    <property type="entry name" value="HotDog_dom_sf"/>
</dbReference>
<dbReference type="Gene3D" id="3.10.129.10">
    <property type="entry name" value="Hotdog Thioesterase"/>
    <property type="match status" value="1"/>
</dbReference>
<dbReference type="PATRIC" id="fig|467210.3.peg.1326"/>
<dbReference type="InterPro" id="IPR006683">
    <property type="entry name" value="Thioestr_dom"/>
</dbReference>
<dbReference type="InterPro" id="IPR040170">
    <property type="entry name" value="Cytosol_ACT"/>
</dbReference>
<dbReference type="InterPro" id="IPR033120">
    <property type="entry name" value="HOTDOG_ACOT"/>
</dbReference>
<accession>A0A133ZQ73</accession>
<feature type="transmembrane region" description="Helical" evidence="4">
    <location>
        <begin position="136"/>
        <end position="156"/>
    </location>
</feature>
<dbReference type="PANTHER" id="PTHR11049:SF24">
    <property type="entry name" value="CYTOSOLIC ACYL COENZYME A THIOESTER HYDROLASE"/>
    <property type="match status" value="1"/>
</dbReference>
<comment type="caution">
    <text evidence="6">The sequence shown here is derived from an EMBL/GenBank/DDBJ whole genome shotgun (WGS) entry which is preliminary data.</text>
</comment>
<evidence type="ECO:0000256" key="4">
    <source>
        <dbReference type="SAM" id="Phobius"/>
    </source>
</evidence>
<dbReference type="EMBL" id="LSDA01000083">
    <property type="protein sequence ID" value="KXB57572.1"/>
    <property type="molecule type" value="Genomic_DNA"/>
</dbReference>
<dbReference type="InterPro" id="IPR011470">
    <property type="entry name" value="DUF1576"/>
</dbReference>
<evidence type="ECO:0000256" key="3">
    <source>
        <dbReference type="PROSITE-ProRule" id="PRU01106"/>
    </source>
</evidence>
<dbReference type="AlphaFoldDB" id="A0A133ZQ73"/>
<feature type="transmembrane region" description="Helical" evidence="4">
    <location>
        <begin position="353"/>
        <end position="380"/>
    </location>
</feature>
<feature type="transmembrane region" description="Helical" evidence="4">
    <location>
        <begin position="233"/>
        <end position="252"/>
    </location>
</feature>
<sequence>MAFFRNYKATGTLTYKQRFLFISTVPIYFMIFALIFSPIKEILPGLWQIIIQPDLLITDYIVVGGIGAAFFNAGILTLILLFLLYHFKVEFDRHIVVSSYLIFGFSLFGKNVVNIWLILIGFFVYARLHGYSLKKYIYYGLYGTSLSPAITLVMQIGHKSTVWQLLLATVTGLIIGYVLLPISLHVKSAHKGYSLYNVGFSSGIIATVLVSIFKSFGVDIETRLIWDNSHTALFAVALFVLFIYMVIVAIILDGRSLLPSYMNLLKETGVHGTYKHNYSDAVYIFNMSINGIIATAFVLAAKGDLNGPTIGSIFTIVGFSPAGKHMRNILPVMVGVCISAFMKQWYINDPAPILTLLLSTTLAPIAGEFGVLAGLIAGFLHSSVALNVGIVYRGLNLYNNGFAGGIVAIFMVPVIEAIIEKRNKIKNSRIFMENITDNMIKNETPWNDGIQNGDTLKRVGDSRCEQTYQVSARYLNASGRLFGGDLLSWIDLIGGIAAKRHCNMPVSTVAIDNIHFSKPMYTGDIAVLVANLTHVGNSTMEVRVNSYVEDLATGKRFLVNTAYLVYVALQDDKPHRVPRLIPETDIEKREWFAGETRNEIRKSRRKEGI</sequence>
<evidence type="ECO:0000256" key="2">
    <source>
        <dbReference type="ARBA" id="ARBA00022801"/>
    </source>
</evidence>